<evidence type="ECO:0000256" key="5">
    <source>
        <dbReference type="ARBA" id="ARBA00022475"/>
    </source>
</evidence>
<dbReference type="PANTHER" id="PTHR43302">
    <property type="entry name" value="TRANSPORTER ARSB-RELATED"/>
    <property type="match status" value="1"/>
</dbReference>
<feature type="transmembrane region" description="Helical" evidence="13">
    <location>
        <begin position="66"/>
        <end position="83"/>
    </location>
</feature>
<keyword evidence="16" id="KW-1185">Reference proteome</keyword>
<keyword evidence="12 13" id="KW-0739">Sodium transport</keyword>
<dbReference type="NCBIfam" id="NF007093">
    <property type="entry name" value="PRK09547.1"/>
    <property type="match status" value="1"/>
</dbReference>
<comment type="subcellular location">
    <subcellularLocation>
        <location evidence="1 13">Cell membrane</location>
        <topology evidence="1 13">Multi-pass membrane protein</topology>
    </subcellularLocation>
</comment>
<keyword evidence="8 13" id="KW-1133">Transmembrane helix</keyword>
<evidence type="ECO:0000256" key="8">
    <source>
        <dbReference type="ARBA" id="ARBA00022989"/>
    </source>
</evidence>
<feature type="transmembrane region" description="Helical" evidence="13">
    <location>
        <begin position="352"/>
        <end position="370"/>
    </location>
</feature>
<comment type="function">
    <text evidence="13">Na(+)/H(+) antiporter that extrudes sodium in exchange for external protons.</text>
</comment>
<keyword evidence="9 13" id="KW-0915">Sodium</keyword>
<feature type="transmembrane region" description="Helical" evidence="13">
    <location>
        <begin position="455"/>
        <end position="473"/>
    </location>
</feature>
<comment type="caution">
    <text evidence="15">The sequence shown here is derived from an EMBL/GenBank/DDBJ whole genome shotgun (WGS) entry which is preliminary data.</text>
</comment>
<evidence type="ECO:0000256" key="6">
    <source>
        <dbReference type="ARBA" id="ARBA00022519"/>
    </source>
</evidence>
<evidence type="ECO:0000256" key="14">
    <source>
        <dbReference type="NCBIfam" id="TIGR00774"/>
    </source>
</evidence>
<dbReference type="HAMAP" id="MF_01599">
    <property type="entry name" value="NhaB"/>
    <property type="match status" value="1"/>
</dbReference>
<evidence type="ECO:0000256" key="12">
    <source>
        <dbReference type="ARBA" id="ARBA00023201"/>
    </source>
</evidence>
<dbReference type="InterPro" id="IPR004671">
    <property type="entry name" value="Na+/H+_antiporter_NhaB"/>
</dbReference>
<dbReference type="AlphaFoldDB" id="A0A7Y0DSD1"/>
<evidence type="ECO:0000256" key="11">
    <source>
        <dbReference type="ARBA" id="ARBA00023136"/>
    </source>
</evidence>
<dbReference type="GO" id="GO:0005886">
    <property type="term" value="C:plasma membrane"/>
    <property type="evidence" value="ECO:0007669"/>
    <property type="project" value="UniProtKB-SubCell"/>
</dbReference>
<feature type="transmembrane region" description="Helical" evidence="13">
    <location>
        <begin position="42"/>
        <end position="59"/>
    </location>
</feature>
<keyword evidence="3 13" id="KW-0813">Transport</keyword>
<keyword evidence="6" id="KW-0997">Cell inner membrane</keyword>
<evidence type="ECO:0000256" key="13">
    <source>
        <dbReference type="HAMAP-Rule" id="MF_01599"/>
    </source>
</evidence>
<keyword evidence="5 13" id="KW-1003">Cell membrane</keyword>
<evidence type="ECO:0000313" key="15">
    <source>
        <dbReference type="EMBL" id="NMM40770.1"/>
    </source>
</evidence>
<reference evidence="15" key="1">
    <citation type="submission" date="2020-04" db="EMBL/GenBank/DDBJ databases">
        <title>Genome Sequencing for Pseudoaltermonas arctica.</title>
        <authorList>
            <person name="Elkins N.S."/>
        </authorList>
    </citation>
    <scope>NUCLEOTIDE SEQUENCE [LARGE SCALE GENOMIC DNA]</scope>
    <source>
        <strain evidence="15">NEC-BIFX-2020_0012</strain>
    </source>
</reference>
<name>A0A7Y0DSD1_9GAMM</name>
<keyword evidence="4 13" id="KW-0050">Antiport</keyword>
<feature type="transmembrane region" description="Helical" evidence="13">
    <location>
        <begin position="480"/>
        <end position="499"/>
    </location>
</feature>
<keyword evidence="10 13" id="KW-0406">Ion transport</keyword>
<evidence type="ECO:0000256" key="3">
    <source>
        <dbReference type="ARBA" id="ARBA00022448"/>
    </source>
</evidence>
<evidence type="ECO:0000313" key="16">
    <source>
        <dbReference type="Proteomes" id="UP000570493"/>
    </source>
</evidence>
<feature type="transmembrane region" description="Helical" evidence="13">
    <location>
        <begin position="240"/>
        <end position="262"/>
    </location>
</feature>
<sequence>MQQNVFNTIFKNFLGSAPQWYKYTIIAFLAINPVLFHINPYMAGWALVLEFIFTLAMALKCYPLQPGGLLAIEALFIGMTTAGQVEHEIVQNVDVILLLIFMVAGIYFMKDLLLYIFTRLVVSVRSKTVLSLAFTIAAAFLSAFLDALTVMAVVIAVAMGFYSIYHKVASGKDSTSEHDINDDNQVRPVNRQELEEFRAFLRNLLMHASIGTALGGVCTMVGEPQNLIIAERASWQFGEFFLRMLPVTMPVFITGIMTTILLEKTKTFGYGAKLPEPIHQILADHAKELDNKRTKRDKVNLIFQSVIAVWLIIALALHFATVGLIGLSVIIFATASAGIIEEHQLGKAFEEALPFTALLCVFFSIVAVIIDQHLFTPVITWVLTFEGQSQLVMFFIANGLLSTVSDNVFVGTVYINEVAAALKAGQISRDQFDLLAVAINTGTNLPSVATPNGQAAFLFLLTSTLAPVLRLSYSRMVYMALPYTIVLTVVGLSSTYLGLNEVTDLFYQWGWIEHHSASLQNIGRSGH</sequence>
<feature type="transmembrane region" description="Helical" evidence="13">
    <location>
        <begin position="20"/>
        <end position="36"/>
    </location>
</feature>
<evidence type="ECO:0000256" key="4">
    <source>
        <dbReference type="ARBA" id="ARBA00022449"/>
    </source>
</evidence>
<dbReference type="EMBL" id="JABBMT010000009">
    <property type="protein sequence ID" value="NMM40770.1"/>
    <property type="molecule type" value="Genomic_DNA"/>
</dbReference>
<keyword evidence="7 13" id="KW-0812">Transmembrane</keyword>
<dbReference type="Pfam" id="PF06450">
    <property type="entry name" value="NhaB"/>
    <property type="match status" value="1"/>
</dbReference>
<evidence type="ECO:0000256" key="2">
    <source>
        <dbReference type="ARBA" id="ARBA00006036"/>
    </source>
</evidence>
<feature type="transmembrane region" description="Helical" evidence="13">
    <location>
        <begin position="95"/>
        <end position="117"/>
    </location>
</feature>
<protein>
    <recommendedName>
        <fullName evidence="13 14">Na(+)/H(+) antiporter NhaB</fullName>
    </recommendedName>
    <alternativeName>
        <fullName evidence="13">Sodium/proton antiporter NhaB</fullName>
    </alternativeName>
</protein>
<evidence type="ECO:0000256" key="1">
    <source>
        <dbReference type="ARBA" id="ARBA00004651"/>
    </source>
</evidence>
<organism evidence="15 16">
    <name type="scientific">Pseudoalteromonas arctica</name>
    <dbReference type="NCBI Taxonomy" id="394751"/>
    <lineage>
        <taxon>Bacteria</taxon>
        <taxon>Pseudomonadati</taxon>
        <taxon>Pseudomonadota</taxon>
        <taxon>Gammaproteobacteria</taxon>
        <taxon>Alteromonadales</taxon>
        <taxon>Pseudoalteromonadaceae</taxon>
        <taxon>Pseudoalteromonas</taxon>
    </lineage>
</organism>
<dbReference type="GO" id="GO:0015385">
    <property type="term" value="F:sodium:proton antiporter activity"/>
    <property type="evidence" value="ECO:0007669"/>
    <property type="project" value="UniProtKB-UniRule"/>
</dbReference>
<comment type="similarity">
    <text evidence="2 13">Belongs to the NhaB Na(+)/H(+) (TC 2.A.34) antiporter family.</text>
</comment>
<proteinExistence type="inferred from homology"/>
<dbReference type="PANTHER" id="PTHR43302:SF1">
    <property type="entry name" value="NA(+)_H(+) ANTIPORTER NHAB"/>
    <property type="match status" value="1"/>
</dbReference>
<dbReference type="Proteomes" id="UP000570493">
    <property type="component" value="Unassembled WGS sequence"/>
</dbReference>
<evidence type="ECO:0000256" key="7">
    <source>
        <dbReference type="ARBA" id="ARBA00022692"/>
    </source>
</evidence>
<evidence type="ECO:0000256" key="9">
    <source>
        <dbReference type="ARBA" id="ARBA00023053"/>
    </source>
</evidence>
<dbReference type="RefSeq" id="WP_169019822.1">
    <property type="nucleotide sequence ID" value="NZ_JABBMT010000009.1"/>
</dbReference>
<gene>
    <name evidence="13 15" type="primary">nhaB</name>
    <name evidence="15" type="ORF">HHO47_08015</name>
</gene>
<feature type="transmembrane region" description="Helical" evidence="13">
    <location>
        <begin position="129"/>
        <end position="162"/>
    </location>
</feature>
<keyword evidence="11 13" id="KW-0472">Membrane</keyword>
<dbReference type="NCBIfam" id="TIGR00774">
    <property type="entry name" value="NhaB"/>
    <property type="match status" value="1"/>
</dbReference>
<comment type="catalytic activity">
    <reaction evidence="13">
        <text>2 Na(+)(in) + 3 H(+)(out) = 2 Na(+)(out) + 3 H(+)(in)</text>
        <dbReference type="Rhea" id="RHEA:29247"/>
        <dbReference type="ChEBI" id="CHEBI:15378"/>
        <dbReference type="ChEBI" id="CHEBI:29101"/>
    </reaction>
</comment>
<accession>A0A7Y0DSD1</accession>
<evidence type="ECO:0000256" key="10">
    <source>
        <dbReference type="ARBA" id="ARBA00023065"/>
    </source>
</evidence>
<feature type="transmembrane region" description="Helical" evidence="13">
    <location>
        <begin position="299"/>
        <end position="317"/>
    </location>
</feature>